<feature type="repeat" description="Solcar" evidence="12">
    <location>
        <begin position="26"/>
        <end position="112"/>
    </location>
</feature>
<evidence type="ECO:0000256" key="4">
    <source>
        <dbReference type="ARBA" id="ARBA00022448"/>
    </source>
</evidence>
<dbReference type="Proteomes" id="UP001497497">
    <property type="component" value="Unassembled WGS sequence"/>
</dbReference>
<accession>A0AAV2GYZ6</accession>
<keyword evidence="15" id="KW-1185">Reference proteome</keyword>
<dbReference type="InterPro" id="IPR018108">
    <property type="entry name" value="MCP_transmembrane"/>
</dbReference>
<keyword evidence="10 12" id="KW-0472">Membrane</keyword>
<evidence type="ECO:0000256" key="1">
    <source>
        <dbReference type="ARBA" id="ARBA00004141"/>
    </source>
</evidence>
<feature type="non-terminal residue" evidence="14">
    <location>
        <position position="301"/>
    </location>
</feature>
<keyword evidence="7" id="KW-0999">Mitochondrion inner membrane</keyword>
<evidence type="ECO:0008006" key="16">
    <source>
        <dbReference type="Google" id="ProtNLM"/>
    </source>
</evidence>
<evidence type="ECO:0000256" key="13">
    <source>
        <dbReference type="RuleBase" id="RU000488"/>
    </source>
</evidence>
<dbReference type="PANTHER" id="PTHR46181">
    <property type="entry name" value="MITOCHONDRIAL GLYCINE TRANSPORTER"/>
    <property type="match status" value="1"/>
</dbReference>
<feature type="repeat" description="Solcar" evidence="12">
    <location>
        <begin position="210"/>
        <end position="294"/>
    </location>
</feature>
<evidence type="ECO:0000256" key="9">
    <source>
        <dbReference type="ARBA" id="ARBA00023128"/>
    </source>
</evidence>
<dbReference type="InterPro" id="IPR023395">
    <property type="entry name" value="MCP_dom_sf"/>
</dbReference>
<keyword evidence="4 13" id="KW-0813">Transport</keyword>
<evidence type="ECO:0000256" key="7">
    <source>
        <dbReference type="ARBA" id="ARBA00022792"/>
    </source>
</evidence>
<dbReference type="EMBL" id="CAXITT010000004">
    <property type="protein sequence ID" value="CAL1526360.1"/>
    <property type="molecule type" value="Genomic_DNA"/>
</dbReference>
<keyword evidence="5 12" id="KW-0812">Transmembrane</keyword>
<dbReference type="GO" id="GO:0005743">
    <property type="term" value="C:mitochondrial inner membrane"/>
    <property type="evidence" value="ECO:0007669"/>
    <property type="project" value="InterPro"/>
</dbReference>
<comment type="catalytic activity">
    <reaction evidence="11">
        <text>glycine(in) = glycine(out)</text>
        <dbReference type="Rhea" id="RHEA:70715"/>
        <dbReference type="ChEBI" id="CHEBI:57305"/>
    </reaction>
</comment>
<evidence type="ECO:0000256" key="2">
    <source>
        <dbReference type="ARBA" id="ARBA00004325"/>
    </source>
</evidence>
<evidence type="ECO:0000313" key="15">
    <source>
        <dbReference type="Proteomes" id="UP001497497"/>
    </source>
</evidence>
<gene>
    <name evidence="14" type="ORF">GSLYS_00000537001</name>
</gene>
<keyword evidence="8" id="KW-1133">Transmembrane helix</keyword>
<dbReference type="InterPro" id="IPR030847">
    <property type="entry name" value="Hem25/SLC25A38"/>
</dbReference>
<dbReference type="AlphaFoldDB" id="A0AAV2GYZ6"/>
<proteinExistence type="inferred from homology"/>
<dbReference type="GO" id="GO:1904983">
    <property type="term" value="P:glycine import into mitochondrion"/>
    <property type="evidence" value="ECO:0007669"/>
    <property type="project" value="InterPro"/>
</dbReference>
<evidence type="ECO:0000256" key="11">
    <source>
        <dbReference type="ARBA" id="ARBA00034060"/>
    </source>
</evidence>
<dbReference type="PRINTS" id="PR00928">
    <property type="entry name" value="GRAVESDC"/>
</dbReference>
<keyword evidence="9" id="KW-0496">Mitochondrion</keyword>
<feature type="repeat" description="Solcar" evidence="12">
    <location>
        <begin position="118"/>
        <end position="202"/>
    </location>
</feature>
<comment type="caution">
    <text evidence="14">The sequence shown here is derived from an EMBL/GenBank/DDBJ whole genome shotgun (WGS) entry which is preliminary data.</text>
</comment>
<dbReference type="GO" id="GO:0015187">
    <property type="term" value="F:glycine transmembrane transporter activity"/>
    <property type="evidence" value="ECO:0007669"/>
    <property type="project" value="InterPro"/>
</dbReference>
<evidence type="ECO:0000256" key="3">
    <source>
        <dbReference type="ARBA" id="ARBA00006375"/>
    </source>
</evidence>
<name>A0AAV2GYZ6_LYMST</name>
<dbReference type="HAMAP" id="MF_03064">
    <property type="entry name" value="SLC25A38"/>
    <property type="match status" value="1"/>
</dbReference>
<dbReference type="SUPFAM" id="SSF103506">
    <property type="entry name" value="Mitochondrial carrier"/>
    <property type="match status" value="1"/>
</dbReference>
<evidence type="ECO:0000256" key="8">
    <source>
        <dbReference type="ARBA" id="ARBA00022989"/>
    </source>
</evidence>
<dbReference type="PANTHER" id="PTHR46181:SF3">
    <property type="entry name" value="MITOCHONDRIAL GLYCINE TRANSPORTER"/>
    <property type="match status" value="1"/>
</dbReference>
<dbReference type="InterPro" id="IPR002167">
    <property type="entry name" value="GDC-like"/>
</dbReference>
<sequence length="301" mass="33421">MTEKNATVSPPNQTDFRSKMDNFASSPVMKSFLAGAFSGTCSSILFQPLDLVKTRLQKSVNIGTKLGMIAEIVNVVKQEKVIGLWTGLMPSLLRCVPGIGLYFASLHWLKSSFGSSSPHPLESVILGASARTLAGVMVLPFTVLKTRYESGDFHYTGLSQAFKSTYSKEGLRGLFSGFGPTMMRDVPFSGIYLMFYLQLKAISPVDLEYSSSYINFANGTIAGILASLITQPADVIKTNMQLYPHKYGKLNSVVFFIYNERGMVGFWRGIVPRTLRRTLMSAMSWTVYEEVGFFLFLKSYE</sequence>
<keyword evidence="6" id="KW-0677">Repeat</keyword>
<dbReference type="PRINTS" id="PR00926">
    <property type="entry name" value="MITOCARRIER"/>
</dbReference>
<organism evidence="14 15">
    <name type="scientific">Lymnaea stagnalis</name>
    <name type="common">Great pond snail</name>
    <name type="synonym">Helix stagnalis</name>
    <dbReference type="NCBI Taxonomy" id="6523"/>
    <lineage>
        <taxon>Eukaryota</taxon>
        <taxon>Metazoa</taxon>
        <taxon>Spiralia</taxon>
        <taxon>Lophotrochozoa</taxon>
        <taxon>Mollusca</taxon>
        <taxon>Gastropoda</taxon>
        <taxon>Heterobranchia</taxon>
        <taxon>Euthyneura</taxon>
        <taxon>Panpulmonata</taxon>
        <taxon>Hygrophila</taxon>
        <taxon>Lymnaeoidea</taxon>
        <taxon>Lymnaeidae</taxon>
        <taxon>Lymnaea</taxon>
    </lineage>
</organism>
<dbReference type="Pfam" id="PF00153">
    <property type="entry name" value="Mito_carr"/>
    <property type="match status" value="3"/>
</dbReference>
<dbReference type="PROSITE" id="PS50920">
    <property type="entry name" value="SOLCAR"/>
    <property type="match status" value="3"/>
</dbReference>
<comment type="subcellular location">
    <subcellularLocation>
        <location evidence="1">Membrane</location>
        <topology evidence="1">Multi-pass membrane protein</topology>
    </subcellularLocation>
    <subcellularLocation>
        <location evidence="2">Mitochondrion membrane</location>
    </subcellularLocation>
</comment>
<evidence type="ECO:0000256" key="6">
    <source>
        <dbReference type="ARBA" id="ARBA00022737"/>
    </source>
</evidence>
<evidence type="ECO:0000256" key="5">
    <source>
        <dbReference type="ARBA" id="ARBA00022692"/>
    </source>
</evidence>
<dbReference type="InterPro" id="IPR002067">
    <property type="entry name" value="MCP"/>
</dbReference>
<comment type="similarity">
    <text evidence="3 13">Belongs to the mitochondrial carrier (TC 2.A.29) family.</text>
</comment>
<evidence type="ECO:0000256" key="10">
    <source>
        <dbReference type="ARBA" id="ARBA00023136"/>
    </source>
</evidence>
<protein>
    <recommendedName>
        <fullName evidence="16">Solute carrier family 25 member 38 homolog</fullName>
    </recommendedName>
</protein>
<reference evidence="14 15" key="1">
    <citation type="submission" date="2024-04" db="EMBL/GenBank/DDBJ databases">
        <authorList>
            <consortium name="Genoscope - CEA"/>
            <person name="William W."/>
        </authorList>
    </citation>
    <scope>NUCLEOTIDE SEQUENCE [LARGE SCALE GENOMIC DNA]</scope>
</reference>
<evidence type="ECO:0000256" key="12">
    <source>
        <dbReference type="PROSITE-ProRule" id="PRU00282"/>
    </source>
</evidence>
<dbReference type="Gene3D" id="1.50.40.10">
    <property type="entry name" value="Mitochondrial carrier domain"/>
    <property type="match status" value="1"/>
</dbReference>
<evidence type="ECO:0000313" key="14">
    <source>
        <dbReference type="EMBL" id="CAL1526360.1"/>
    </source>
</evidence>